<organism evidence="1 2">
    <name type="scientific">Belliella alkalica</name>
    <dbReference type="NCBI Taxonomy" id="1730871"/>
    <lineage>
        <taxon>Bacteria</taxon>
        <taxon>Pseudomonadati</taxon>
        <taxon>Bacteroidota</taxon>
        <taxon>Cytophagia</taxon>
        <taxon>Cytophagales</taxon>
        <taxon>Cyclobacteriaceae</taxon>
        <taxon>Belliella</taxon>
    </lineage>
</organism>
<dbReference type="RefSeq" id="WP_241414341.1">
    <property type="nucleotide sequence ID" value="NZ_JAKZGO010000022.1"/>
</dbReference>
<name>A0ABS9VHF3_9BACT</name>
<reference evidence="1" key="1">
    <citation type="submission" date="2022-03" db="EMBL/GenBank/DDBJ databases">
        <title>De novo assembled genomes of Belliella spp. (Cyclobacteriaceae) strains.</title>
        <authorList>
            <person name="Szabo A."/>
            <person name="Korponai K."/>
            <person name="Felfoldi T."/>
        </authorList>
    </citation>
    <scope>NUCLEOTIDE SEQUENCE</scope>
    <source>
        <strain evidence="1">DSM 111903</strain>
    </source>
</reference>
<evidence type="ECO:0000313" key="2">
    <source>
        <dbReference type="Proteomes" id="UP001165430"/>
    </source>
</evidence>
<protein>
    <recommendedName>
        <fullName evidence="3">Lipoprotein</fullName>
    </recommendedName>
</protein>
<sequence>MILKHLQTIFIFFILIACSPKEKRKLSEKKIFEKNEIDFSGRINRYFIDKDLIHIHGSPYDNIRSYSNEGILIKEVGKKGPADWELSSVWWYEENDSTYTIYDYGKNLINKFQSKTDSLLISYRFDSRSNLFKYNDNKFLSTQINEKGEFEFITIDISDKNYVNIFPTKSMLLELGVRENKDLDYLLYGDFARSQVNPDIFVYYCLNAPVFFKIDIKNEKIDLLKDFRYEFMPEVYRSGNNVVLTPNHNWYVSGAIIGDKIYFLTIQNKEYYLEVDSKWYLDIYDLESGLYEESIPVIMSKGDNYPFEIKNRNEELIIGWNFEKIKIYDVK</sequence>
<keyword evidence="2" id="KW-1185">Reference proteome</keyword>
<dbReference type="PROSITE" id="PS51257">
    <property type="entry name" value="PROKAR_LIPOPROTEIN"/>
    <property type="match status" value="1"/>
</dbReference>
<evidence type="ECO:0000313" key="1">
    <source>
        <dbReference type="EMBL" id="MCH7415455.1"/>
    </source>
</evidence>
<proteinExistence type="predicted"/>
<dbReference type="EMBL" id="JAKZGO010000022">
    <property type="protein sequence ID" value="MCH7415455.1"/>
    <property type="molecule type" value="Genomic_DNA"/>
</dbReference>
<comment type="caution">
    <text evidence="1">The sequence shown here is derived from an EMBL/GenBank/DDBJ whole genome shotgun (WGS) entry which is preliminary data.</text>
</comment>
<accession>A0ABS9VHF3</accession>
<gene>
    <name evidence="1" type="ORF">MM213_18285</name>
</gene>
<dbReference type="Proteomes" id="UP001165430">
    <property type="component" value="Unassembled WGS sequence"/>
</dbReference>
<evidence type="ECO:0008006" key="3">
    <source>
        <dbReference type="Google" id="ProtNLM"/>
    </source>
</evidence>